<protein>
    <submittedName>
        <fullName evidence="1">Uncharacterized protein</fullName>
    </submittedName>
</protein>
<sequence>MSFIAPQRLDPGSSFPILTLLHLTSYLDAEMNNLVDYLSAFWLVTDEPNATSTRGKHTTDTLIQLRYGVAMSS</sequence>
<evidence type="ECO:0000313" key="1">
    <source>
        <dbReference type="EMBL" id="KJR88571.1"/>
    </source>
</evidence>
<accession>A0A0F2MK59</accession>
<dbReference type="Proteomes" id="UP000033710">
    <property type="component" value="Unassembled WGS sequence"/>
</dbReference>
<comment type="caution">
    <text evidence="1">The sequence shown here is derived from an EMBL/GenBank/DDBJ whole genome shotgun (WGS) entry which is preliminary data.</text>
</comment>
<name>A0A0F2MK59_SPOSC</name>
<dbReference type="RefSeq" id="XP_016591247.1">
    <property type="nucleotide sequence ID" value="XM_016737253.1"/>
</dbReference>
<dbReference type="GeneID" id="27672530"/>
<dbReference type="EMBL" id="AXCR01000004">
    <property type="protein sequence ID" value="KJR88571.1"/>
    <property type="molecule type" value="Genomic_DNA"/>
</dbReference>
<organism evidence="1 2">
    <name type="scientific">Sporothrix schenckii 1099-18</name>
    <dbReference type="NCBI Taxonomy" id="1397361"/>
    <lineage>
        <taxon>Eukaryota</taxon>
        <taxon>Fungi</taxon>
        <taxon>Dikarya</taxon>
        <taxon>Ascomycota</taxon>
        <taxon>Pezizomycotina</taxon>
        <taxon>Sordariomycetes</taxon>
        <taxon>Sordariomycetidae</taxon>
        <taxon>Ophiostomatales</taxon>
        <taxon>Ophiostomataceae</taxon>
        <taxon>Sporothrix</taxon>
    </lineage>
</organism>
<dbReference type="VEuPathDB" id="FungiDB:SPSK_11034"/>
<evidence type="ECO:0000313" key="2">
    <source>
        <dbReference type="Proteomes" id="UP000033710"/>
    </source>
</evidence>
<reference evidence="1 2" key="1">
    <citation type="journal article" date="2014" name="BMC Genomics">
        <title>Comparative genomics of the major fungal agents of human and animal Sporotrichosis: Sporothrix schenckii and Sporothrix brasiliensis.</title>
        <authorList>
            <person name="Teixeira M.M."/>
            <person name="de Almeida L.G."/>
            <person name="Kubitschek-Barreira P."/>
            <person name="Alves F.L."/>
            <person name="Kioshima E.S."/>
            <person name="Abadio A.K."/>
            <person name="Fernandes L."/>
            <person name="Derengowski L.S."/>
            <person name="Ferreira K.S."/>
            <person name="Souza R.C."/>
            <person name="Ruiz J.C."/>
            <person name="de Andrade N.C."/>
            <person name="Paes H.C."/>
            <person name="Nicola A.M."/>
            <person name="Albuquerque P."/>
            <person name="Gerber A.L."/>
            <person name="Martins V.P."/>
            <person name="Peconick L.D."/>
            <person name="Neto A.V."/>
            <person name="Chaucanez C.B."/>
            <person name="Silva P.A."/>
            <person name="Cunha O.L."/>
            <person name="de Oliveira F.F."/>
            <person name="dos Santos T.C."/>
            <person name="Barros A.L."/>
            <person name="Soares M.A."/>
            <person name="de Oliveira L.M."/>
            <person name="Marini M.M."/>
            <person name="Villalobos-Duno H."/>
            <person name="Cunha M.M."/>
            <person name="de Hoog S."/>
            <person name="da Silveira J.F."/>
            <person name="Henrissat B."/>
            <person name="Nino-Vega G.A."/>
            <person name="Cisalpino P.S."/>
            <person name="Mora-Montes H.M."/>
            <person name="Almeida S.R."/>
            <person name="Stajich J.E."/>
            <person name="Lopes-Bezerra L.M."/>
            <person name="Vasconcelos A.T."/>
            <person name="Felipe M.S."/>
        </authorList>
    </citation>
    <scope>NUCLEOTIDE SEQUENCE [LARGE SCALE GENOMIC DNA]</scope>
    <source>
        <strain evidence="1 2">1099-18</strain>
    </source>
</reference>
<dbReference type="KEGG" id="ssck:SPSK_11034"/>
<reference evidence="1 2" key="2">
    <citation type="journal article" date="2015" name="Eukaryot. Cell">
        <title>Asexual propagation of a virulent clone complex in a human and feline outbreak of sporotrichosis.</title>
        <authorList>
            <person name="Teixeira Mde M."/>
            <person name="Rodrigues A.M."/>
            <person name="Tsui C.K."/>
            <person name="de Almeida L.G."/>
            <person name="Van Diepeningen A.D."/>
            <person name="van den Ende B.G."/>
            <person name="Fernandes G.F."/>
            <person name="Kano R."/>
            <person name="Hamelin R.C."/>
            <person name="Lopes-Bezerra L.M."/>
            <person name="Vasconcelos A.T."/>
            <person name="de Hoog S."/>
            <person name="de Camargo Z.P."/>
            <person name="Felipe M.S."/>
        </authorList>
    </citation>
    <scope>NUCLEOTIDE SEQUENCE [LARGE SCALE GENOMIC DNA]</scope>
    <source>
        <strain evidence="1 2">1099-18</strain>
    </source>
</reference>
<proteinExistence type="predicted"/>
<gene>
    <name evidence="1" type="ORF">SPSK_11034</name>
</gene>
<dbReference type="AlphaFoldDB" id="A0A0F2MK59"/>